<accession>A0A1Z4V9Q4</accession>
<sequence>MTCERYLLQAKSNENAARDIETVYPDWTVTMCFYAALHWVEYYACKKGDDIPSQCPAPSPHDSRRGYVRQIAKKLDNRRLEKLYQDLESASRKARYLESVKYSSAIDYFQGHKLEVSKSFDKLQQIKDILENIK</sequence>
<dbReference type="AlphaFoldDB" id="A0A1Z4V9Q4"/>
<evidence type="ECO:0000313" key="2">
    <source>
        <dbReference type="Proteomes" id="UP000218702"/>
    </source>
</evidence>
<name>A0A1Z4V9Q4_9CYAN</name>
<reference evidence="1 2" key="1">
    <citation type="submission" date="2017-06" db="EMBL/GenBank/DDBJ databases">
        <title>Genome sequencing of cyanobaciteial culture collection at National Institute for Environmental Studies (NIES).</title>
        <authorList>
            <person name="Hirose Y."/>
            <person name="Shimura Y."/>
            <person name="Fujisawa T."/>
            <person name="Nakamura Y."/>
            <person name="Kawachi M."/>
        </authorList>
    </citation>
    <scope>NUCLEOTIDE SEQUENCE [LARGE SCALE GENOMIC DNA]</scope>
    <source>
        <strain evidence="1 2">NIES-806</strain>
    </source>
</reference>
<dbReference type="OrthoDB" id="496013at2"/>
<organism evidence="1 2">
    <name type="scientific">Dolichospermum compactum NIES-806</name>
    <dbReference type="NCBI Taxonomy" id="1973481"/>
    <lineage>
        <taxon>Bacteria</taxon>
        <taxon>Bacillati</taxon>
        <taxon>Cyanobacteriota</taxon>
        <taxon>Cyanophyceae</taxon>
        <taxon>Nostocales</taxon>
        <taxon>Aphanizomenonaceae</taxon>
        <taxon>Dolichospermum</taxon>
        <taxon>Dolichospermum compactum</taxon>
    </lineage>
</organism>
<evidence type="ECO:0008006" key="3">
    <source>
        <dbReference type="Google" id="ProtNLM"/>
    </source>
</evidence>
<keyword evidence="2" id="KW-1185">Reference proteome</keyword>
<dbReference type="RefSeq" id="WP_027404197.1">
    <property type="nucleotide sequence ID" value="NZ_AP018316.1"/>
</dbReference>
<protein>
    <recommendedName>
        <fullName evidence="3">HEPN domain-containing protein</fullName>
    </recommendedName>
</protein>
<gene>
    <name evidence="1" type="ORF">NIES806_43880</name>
</gene>
<dbReference type="EMBL" id="AP018316">
    <property type="protein sequence ID" value="BAZ88154.1"/>
    <property type="molecule type" value="Genomic_DNA"/>
</dbReference>
<evidence type="ECO:0000313" key="1">
    <source>
        <dbReference type="EMBL" id="BAZ88154.1"/>
    </source>
</evidence>
<dbReference type="Proteomes" id="UP000218702">
    <property type="component" value="Chromosome"/>
</dbReference>
<dbReference type="KEGG" id="dcm:NIES806_43880"/>
<proteinExistence type="predicted"/>